<dbReference type="Proteomes" id="UP001219525">
    <property type="component" value="Unassembled WGS sequence"/>
</dbReference>
<keyword evidence="5" id="KW-0521">NADP</keyword>
<keyword evidence="6" id="KW-0560">Oxidoreductase</keyword>
<keyword evidence="8" id="KW-1185">Reference proteome</keyword>
<name>A0AAD6V5E4_9AGAR</name>
<comment type="caution">
    <text evidence="7">The sequence shown here is derived from an EMBL/GenBank/DDBJ whole genome shotgun (WGS) entry which is preliminary data.</text>
</comment>
<evidence type="ECO:0000256" key="4">
    <source>
        <dbReference type="ARBA" id="ARBA00022827"/>
    </source>
</evidence>
<sequence>MFSSTEPFVNMLRQRGPKQGPIHPHFQKKYTEERDKRLRADGSAQFVRLADSDRFKHLQDDPWVDHTALNAQARALQDGDNIRFLVLGAGFGGLLFAVRLIEAGFAAEDIRLVDDAGGFGGTWYWNRFPGIMCDTESYIYMPLLEETGYMPQHKYAHGAELRGHAERIAAQWGLADKALFRTRYTRTAWDDAARRWTVHLLETRGRGRGAETRAHTVRAQFVFAASGILIAPHIPRLPGIEDFSGACFHTARWDYTITGGTPTDWDLRALAGKRVGIIGTGATAVQAVPHLARHAQRLYVFQRTPPSVDVRGQRRTDPEEWRTTIAAHKGWQRARCENFNARLVPGPNRPEADLVADGWCHQPGYAAILGGEATDAGASPIGGDPEAIARHVAALHAADVERAERVRARADAIVANPQVAQSLKAWYPVWCKRPTFHDDYLPTFNRANVELVDTDGRGVNRATRAGVVANGVEYALDMLIFSTGYASPVAGGGSLAARASVEVRGRGGRSMDEKWGKDGAATLHGVATNGFPNFFLNGPIQAGASASFTSMVDITATHVAGILKAAVGRVGESAAPTDRLVIEVTRDAEEAWSMEILKRAGWFAAMSGCTPGYLNNQGESDRADPQARIKGARLAPWGEGIGSFEKVLNAWQENSQLEGLEISIN</sequence>
<evidence type="ECO:0000256" key="1">
    <source>
        <dbReference type="ARBA" id="ARBA00001974"/>
    </source>
</evidence>
<dbReference type="Gene3D" id="3.50.50.60">
    <property type="entry name" value="FAD/NAD(P)-binding domain"/>
    <property type="match status" value="3"/>
</dbReference>
<evidence type="ECO:0000256" key="6">
    <source>
        <dbReference type="ARBA" id="ARBA00023002"/>
    </source>
</evidence>
<dbReference type="AlphaFoldDB" id="A0AAD6V5E4"/>
<comment type="similarity">
    <text evidence="2">Belongs to the FAD-binding monooxygenase family.</text>
</comment>
<organism evidence="7 8">
    <name type="scientific">Mycena pura</name>
    <dbReference type="NCBI Taxonomy" id="153505"/>
    <lineage>
        <taxon>Eukaryota</taxon>
        <taxon>Fungi</taxon>
        <taxon>Dikarya</taxon>
        <taxon>Basidiomycota</taxon>
        <taxon>Agaricomycotina</taxon>
        <taxon>Agaricomycetes</taxon>
        <taxon>Agaricomycetidae</taxon>
        <taxon>Agaricales</taxon>
        <taxon>Marasmiineae</taxon>
        <taxon>Mycenaceae</taxon>
        <taxon>Mycena</taxon>
    </lineage>
</organism>
<accession>A0AAD6V5E4</accession>
<evidence type="ECO:0000313" key="8">
    <source>
        <dbReference type="Proteomes" id="UP001219525"/>
    </source>
</evidence>
<dbReference type="InterPro" id="IPR036188">
    <property type="entry name" value="FAD/NAD-bd_sf"/>
</dbReference>
<dbReference type="Pfam" id="PF13450">
    <property type="entry name" value="NAD_binding_8"/>
    <property type="match status" value="1"/>
</dbReference>
<proteinExistence type="inferred from homology"/>
<evidence type="ECO:0008006" key="9">
    <source>
        <dbReference type="Google" id="ProtNLM"/>
    </source>
</evidence>
<dbReference type="PANTHER" id="PTHR43098:SF2">
    <property type="entry name" value="FAD-BINDING MONOOXYGENASE AUSB-RELATED"/>
    <property type="match status" value="1"/>
</dbReference>
<gene>
    <name evidence="7" type="ORF">GGX14DRAFT_660989</name>
</gene>
<evidence type="ECO:0000256" key="2">
    <source>
        <dbReference type="ARBA" id="ARBA00010139"/>
    </source>
</evidence>
<dbReference type="InterPro" id="IPR050775">
    <property type="entry name" value="FAD-binding_Monooxygenases"/>
</dbReference>
<evidence type="ECO:0000313" key="7">
    <source>
        <dbReference type="EMBL" id="KAJ7199978.1"/>
    </source>
</evidence>
<dbReference type="GO" id="GO:0016491">
    <property type="term" value="F:oxidoreductase activity"/>
    <property type="evidence" value="ECO:0007669"/>
    <property type="project" value="UniProtKB-KW"/>
</dbReference>
<dbReference type="PANTHER" id="PTHR43098">
    <property type="entry name" value="L-ORNITHINE N(5)-MONOOXYGENASE-RELATED"/>
    <property type="match status" value="1"/>
</dbReference>
<keyword evidence="3" id="KW-0285">Flavoprotein</keyword>
<dbReference type="SUPFAM" id="SSF51905">
    <property type="entry name" value="FAD/NAD(P)-binding domain"/>
    <property type="match status" value="2"/>
</dbReference>
<protein>
    <recommendedName>
        <fullName evidence="9">L-ornithine N(5)-oxygenase</fullName>
    </recommendedName>
</protein>
<keyword evidence="4" id="KW-0274">FAD</keyword>
<comment type="cofactor">
    <cofactor evidence="1">
        <name>FAD</name>
        <dbReference type="ChEBI" id="CHEBI:57692"/>
    </cofactor>
</comment>
<evidence type="ECO:0000256" key="5">
    <source>
        <dbReference type="ARBA" id="ARBA00022857"/>
    </source>
</evidence>
<dbReference type="EMBL" id="JARJCW010000065">
    <property type="protein sequence ID" value="KAJ7199978.1"/>
    <property type="molecule type" value="Genomic_DNA"/>
</dbReference>
<reference evidence="7" key="1">
    <citation type="submission" date="2023-03" db="EMBL/GenBank/DDBJ databases">
        <title>Massive genome expansion in bonnet fungi (Mycena s.s.) driven by repeated elements and novel gene families across ecological guilds.</title>
        <authorList>
            <consortium name="Lawrence Berkeley National Laboratory"/>
            <person name="Harder C.B."/>
            <person name="Miyauchi S."/>
            <person name="Viragh M."/>
            <person name="Kuo A."/>
            <person name="Thoen E."/>
            <person name="Andreopoulos B."/>
            <person name="Lu D."/>
            <person name="Skrede I."/>
            <person name="Drula E."/>
            <person name="Henrissat B."/>
            <person name="Morin E."/>
            <person name="Kohler A."/>
            <person name="Barry K."/>
            <person name="LaButti K."/>
            <person name="Morin E."/>
            <person name="Salamov A."/>
            <person name="Lipzen A."/>
            <person name="Mereny Z."/>
            <person name="Hegedus B."/>
            <person name="Baldrian P."/>
            <person name="Stursova M."/>
            <person name="Weitz H."/>
            <person name="Taylor A."/>
            <person name="Grigoriev I.V."/>
            <person name="Nagy L.G."/>
            <person name="Martin F."/>
            <person name="Kauserud H."/>
        </authorList>
    </citation>
    <scope>NUCLEOTIDE SEQUENCE</scope>
    <source>
        <strain evidence="7">9144</strain>
    </source>
</reference>
<evidence type="ECO:0000256" key="3">
    <source>
        <dbReference type="ARBA" id="ARBA00022630"/>
    </source>
</evidence>